<proteinExistence type="predicted"/>
<protein>
    <submittedName>
        <fullName evidence="2">Uncharacterized protein</fullName>
    </submittedName>
</protein>
<reference evidence="2" key="1">
    <citation type="journal article" date="2020" name="Stud. Mycol.">
        <title>101 Dothideomycetes genomes: a test case for predicting lifestyles and emergence of pathogens.</title>
        <authorList>
            <person name="Haridas S."/>
            <person name="Albert R."/>
            <person name="Binder M."/>
            <person name="Bloem J."/>
            <person name="Labutti K."/>
            <person name="Salamov A."/>
            <person name="Andreopoulos B."/>
            <person name="Baker S."/>
            <person name="Barry K."/>
            <person name="Bills G."/>
            <person name="Bluhm B."/>
            <person name="Cannon C."/>
            <person name="Castanera R."/>
            <person name="Culley D."/>
            <person name="Daum C."/>
            <person name="Ezra D."/>
            <person name="Gonzalez J."/>
            <person name="Henrissat B."/>
            <person name="Kuo A."/>
            <person name="Liang C."/>
            <person name="Lipzen A."/>
            <person name="Lutzoni F."/>
            <person name="Magnuson J."/>
            <person name="Mondo S."/>
            <person name="Nolan M."/>
            <person name="Ohm R."/>
            <person name="Pangilinan J."/>
            <person name="Park H.-J."/>
            <person name="Ramirez L."/>
            <person name="Alfaro M."/>
            <person name="Sun H."/>
            <person name="Tritt A."/>
            <person name="Yoshinaga Y."/>
            <person name="Zwiers L.-H."/>
            <person name="Turgeon B."/>
            <person name="Goodwin S."/>
            <person name="Spatafora J."/>
            <person name="Crous P."/>
            <person name="Grigoriev I."/>
        </authorList>
    </citation>
    <scope>NUCLEOTIDE SEQUENCE</scope>
    <source>
        <strain evidence="2">CBS 260.36</strain>
    </source>
</reference>
<evidence type="ECO:0000313" key="2">
    <source>
        <dbReference type="EMBL" id="KAF2158120.1"/>
    </source>
</evidence>
<gene>
    <name evidence="2" type="ORF">K461DRAFT_310076</name>
</gene>
<name>A0A9P4JCK2_9PEZI</name>
<feature type="signal peptide" evidence="1">
    <location>
        <begin position="1"/>
        <end position="25"/>
    </location>
</feature>
<feature type="chain" id="PRO_5040400392" evidence="1">
    <location>
        <begin position="26"/>
        <end position="206"/>
    </location>
</feature>
<sequence length="206" mass="21814">MSKIALLLSVATAITAIALPQPSAGASTQYTDTFDDLATSIVTAQLFPVGLYHDLAYKGPVVFRPIVETSVVPHSGAQEAAAGATLDLLQVGVVTLHPFVTITRSEAIKSFDLQSFWFGLGTGTQASVSAAQLGTIYVIGYSVNGVQVNERFDYVPAGAVNAPTVQAVLPSSFKNLQNVTIAVLFSAPVTERTTLFLDDTKHLNHY</sequence>
<accession>A0A9P4JCK2</accession>
<evidence type="ECO:0000256" key="1">
    <source>
        <dbReference type="SAM" id="SignalP"/>
    </source>
</evidence>
<dbReference type="Proteomes" id="UP000799439">
    <property type="component" value="Unassembled WGS sequence"/>
</dbReference>
<dbReference type="AlphaFoldDB" id="A0A9P4JCK2"/>
<keyword evidence="1" id="KW-0732">Signal</keyword>
<keyword evidence="3" id="KW-1185">Reference proteome</keyword>
<comment type="caution">
    <text evidence="2">The sequence shown here is derived from an EMBL/GenBank/DDBJ whole genome shotgun (WGS) entry which is preliminary data.</text>
</comment>
<dbReference type="EMBL" id="ML996081">
    <property type="protein sequence ID" value="KAF2158120.1"/>
    <property type="molecule type" value="Genomic_DNA"/>
</dbReference>
<organism evidence="2 3">
    <name type="scientific">Myriangium duriaei CBS 260.36</name>
    <dbReference type="NCBI Taxonomy" id="1168546"/>
    <lineage>
        <taxon>Eukaryota</taxon>
        <taxon>Fungi</taxon>
        <taxon>Dikarya</taxon>
        <taxon>Ascomycota</taxon>
        <taxon>Pezizomycotina</taxon>
        <taxon>Dothideomycetes</taxon>
        <taxon>Dothideomycetidae</taxon>
        <taxon>Myriangiales</taxon>
        <taxon>Myriangiaceae</taxon>
        <taxon>Myriangium</taxon>
    </lineage>
</organism>
<evidence type="ECO:0000313" key="3">
    <source>
        <dbReference type="Proteomes" id="UP000799439"/>
    </source>
</evidence>
<dbReference type="OrthoDB" id="4820608at2759"/>